<keyword evidence="2" id="KW-1185">Reference proteome</keyword>
<dbReference type="Gene3D" id="3.50.50.60">
    <property type="entry name" value="FAD/NAD(P)-binding domain"/>
    <property type="match status" value="1"/>
</dbReference>
<gene>
    <name evidence="1" type="ORF">Pmgp_02013</name>
</gene>
<dbReference type="Proteomes" id="UP000297597">
    <property type="component" value="Unassembled WGS sequence"/>
</dbReference>
<name>A0A4Y7RRU7_9FIRM</name>
<dbReference type="InterPro" id="IPR036188">
    <property type="entry name" value="FAD/NAD-bd_sf"/>
</dbReference>
<protein>
    <submittedName>
        <fullName evidence="1">Uncharacterized protein</fullName>
    </submittedName>
</protein>
<proteinExistence type="predicted"/>
<dbReference type="AlphaFoldDB" id="A0A4Y7RRU7"/>
<dbReference type="OrthoDB" id="25353at2"/>
<dbReference type="EMBL" id="QFFZ01000019">
    <property type="protein sequence ID" value="TEB10997.1"/>
    <property type="molecule type" value="Genomic_DNA"/>
</dbReference>
<comment type="caution">
    <text evidence="1">The sequence shown here is derived from an EMBL/GenBank/DDBJ whole genome shotgun (WGS) entry which is preliminary data.</text>
</comment>
<evidence type="ECO:0000313" key="2">
    <source>
        <dbReference type="Proteomes" id="UP000297597"/>
    </source>
</evidence>
<dbReference type="RefSeq" id="WP_134213852.1">
    <property type="nucleotide sequence ID" value="NZ_QFFZ01000019.1"/>
</dbReference>
<reference evidence="1 2" key="1">
    <citation type="journal article" date="2018" name="Environ. Microbiol.">
        <title>Novel energy conservation strategies and behaviour of Pelotomaculum schinkii driving syntrophic propionate catabolism.</title>
        <authorList>
            <person name="Hidalgo-Ahumada C.A.P."/>
            <person name="Nobu M.K."/>
            <person name="Narihiro T."/>
            <person name="Tamaki H."/>
            <person name="Liu W.T."/>
            <person name="Kamagata Y."/>
            <person name="Stams A.J.M."/>
            <person name="Imachi H."/>
            <person name="Sousa D.Z."/>
        </authorList>
    </citation>
    <scope>NUCLEOTIDE SEQUENCE [LARGE SCALE GENOMIC DNA]</scope>
    <source>
        <strain evidence="1 2">MGP</strain>
    </source>
</reference>
<organism evidence="1 2">
    <name type="scientific">Pelotomaculum propionicicum</name>
    <dbReference type="NCBI Taxonomy" id="258475"/>
    <lineage>
        <taxon>Bacteria</taxon>
        <taxon>Bacillati</taxon>
        <taxon>Bacillota</taxon>
        <taxon>Clostridia</taxon>
        <taxon>Eubacteriales</taxon>
        <taxon>Desulfotomaculaceae</taxon>
        <taxon>Pelotomaculum</taxon>
    </lineage>
</organism>
<accession>A0A4Y7RRU7</accession>
<evidence type="ECO:0000313" key="1">
    <source>
        <dbReference type="EMBL" id="TEB10997.1"/>
    </source>
</evidence>
<sequence length="180" mass="20355">MVALISHDAGVKDKAIQNIEHEELNHYWQRFLESRGILKKYDLLETWELPHQGGYVTTNRIGKILLAGTAGGGVEPFLGFGQFNAIYSGVMTARSIITGENINVLLKDMKKKHMELINLRYLMSKATNRDFDLLLSIMKTPGIRSLVYKTNIDIVKLISMKTLLFSGPGRNKSFPLTSWK</sequence>